<dbReference type="Proteomes" id="UP001050975">
    <property type="component" value="Unassembled WGS sequence"/>
</dbReference>
<accession>A0AAV3XNN2</accession>
<evidence type="ECO:0000313" key="3">
    <source>
        <dbReference type="EMBL" id="GET42082.1"/>
    </source>
</evidence>
<dbReference type="PANTHER" id="PTHR43630:SF2">
    <property type="entry name" value="GLYCOSYLTRANSFERASE"/>
    <property type="match status" value="1"/>
</dbReference>
<organism evidence="3 4">
    <name type="scientific">Microseira wollei NIES-4236</name>
    <dbReference type="NCBI Taxonomy" id="2530354"/>
    <lineage>
        <taxon>Bacteria</taxon>
        <taxon>Bacillati</taxon>
        <taxon>Cyanobacteriota</taxon>
        <taxon>Cyanophyceae</taxon>
        <taxon>Oscillatoriophycideae</taxon>
        <taxon>Aerosakkonematales</taxon>
        <taxon>Aerosakkonemataceae</taxon>
        <taxon>Microseira</taxon>
    </lineage>
</organism>
<dbReference type="AlphaFoldDB" id="A0AAV3XNN2"/>
<dbReference type="GO" id="GO:0016740">
    <property type="term" value="F:transferase activity"/>
    <property type="evidence" value="ECO:0007669"/>
    <property type="project" value="UniProtKB-KW"/>
</dbReference>
<keyword evidence="1" id="KW-0802">TPR repeat</keyword>
<proteinExistence type="predicted"/>
<dbReference type="Pfam" id="PF00535">
    <property type="entry name" value="Glycos_transf_2"/>
    <property type="match status" value="1"/>
</dbReference>
<feature type="repeat" description="TPR" evidence="1">
    <location>
        <begin position="294"/>
        <end position="327"/>
    </location>
</feature>
<protein>
    <submittedName>
        <fullName evidence="3">Glycosyl transferase family 2</fullName>
    </submittedName>
</protein>
<dbReference type="PANTHER" id="PTHR43630">
    <property type="entry name" value="POLY-BETA-1,6-N-ACETYL-D-GLUCOSAMINE SYNTHASE"/>
    <property type="match status" value="1"/>
</dbReference>
<name>A0AAV3XNN2_9CYAN</name>
<dbReference type="SUPFAM" id="SSF53448">
    <property type="entry name" value="Nucleotide-diphospho-sugar transferases"/>
    <property type="match status" value="1"/>
</dbReference>
<keyword evidence="3" id="KW-0808">Transferase</keyword>
<dbReference type="Gene3D" id="3.90.550.10">
    <property type="entry name" value="Spore Coat Polysaccharide Biosynthesis Protein SpsA, Chain A"/>
    <property type="match status" value="1"/>
</dbReference>
<dbReference type="EMBL" id="BLAY01000147">
    <property type="protein sequence ID" value="GET42082.1"/>
    <property type="molecule type" value="Genomic_DNA"/>
</dbReference>
<dbReference type="SMART" id="SM00028">
    <property type="entry name" value="TPR"/>
    <property type="match status" value="3"/>
</dbReference>
<dbReference type="InterPro" id="IPR029044">
    <property type="entry name" value="Nucleotide-diphossugar_trans"/>
</dbReference>
<dbReference type="InterPro" id="IPR019734">
    <property type="entry name" value="TPR_rpt"/>
</dbReference>
<comment type="caution">
    <text evidence="3">The sequence shown here is derived from an EMBL/GenBank/DDBJ whole genome shotgun (WGS) entry which is preliminary data.</text>
</comment>
<dbReference type="InterPro" id="IPR011990">
    <property type="entry name" value="TPR-like_helical_dom_sf"/>
</dbReference>
<dbReference type="InterPro" id="IPR001173">
    <property type="entry name" value="Glyco_trans_2-like"/>
</dbReference>
<feature type="domain" description="Glycosyltransferase 2-like" evidence="2">
    <location>
        <begin position="1"/>
        <end position="57"/>
    </location>
</feature>
<dbReference type="SUPFAM" id="SSF48452">
    <property type="entry name" value="TPR-like"/>
    <property type="match status" value="1"/>
</dbReference>
<evidence type="ECO:0000313" key="4">
    <source>
        <dbReference type="Proteomes" id="UP001050975"/>
    </source>
</evidence>
<gene>
    <name evidence="3" type="ORF">MiSe_68960</name>
</gene>
<keyword evidence="4" id="KW-1185">Reference proteome</keyword>
<dbReference type="PROSITE" id="PS50005">
    <property type="entry name" value="TPR"/>
    <property type="match status" value="1"/>
</dbReference>
<evidence type="ECO:0000256" key="1">
    <source>
        <dbReference type="PROSITE-ProRule" id="PRU00339"/>
    </source>
</evidence>
<sequence>MIVVDTGSSDGTPEIALNYGAKVSYFEWCDDFAAARNYSIYQASGDWILVLDADEELVVETENWKHQLAANPEVTIYGMVLLHANIKNLKGGFHGRLFRNLPGLRYIYRFHEQINYPNTKITISQLEGVKILHYGNISPDKVRQKLINRDIPILERMREEEGFSLWHLDCLAHKYNRIDRTEKAEECYAEILDKLSPHLMDGNPPEDLFWIATLLHLLGTQYFEHKDYETARLLCQRGLEWCPNYPPLNHLAGEILKDLGFPLGAIAYFENCIKLGQNEDYYIGEPFEMSFLTTYPAYNIGCTYLEMKRPQDALVAFEMALAFAPDFAPAQERINEIKQSFATDA</sequence>
<reference evidence="3" key="1">
    <citation type="submission" date="2019-10" db="EMBL/GenBank/DDBJ databases">
        <title>Draft genome sequece of Microseira wollei NIES-4236.</title>
        <authorList>
            <person name="Yamaguchi H."/>
            <person name="Suzuki S."/>
            <person name="Kawachi M."/>
        </authorList>
    </citation>
    <scope>NUCLEOTIDE SEQUENCE</scope>
    <source>
        <strain evidence="3">NIES-4236</strain>
    </source>
</reference>
<dbReference type="Gene3D" id="1.25.40.10">
    <property type="entry name" value="Tetratricopeptide repeat domain"/>
    <property type="match status" value="1"/>
</dbReference>
<evidence type="ECO:0000259" key="2">
    <source>
        <dbReference type="Pfam" id="PF00535"/>
    </source>
</evidence>